<dbReference type="EMBL" id="QNUK01000083">
    <property type="protein sequence ID" value="KAF5902903.1"/>
    <property type="molecule type" value="Genomic_DNA"/>
</dbReference>
<dbReference type="SMART" id="SM00195">
    <property type="entry name" value="DSPc"/>
    <property type="match status" value="1"/>
</dbReference>
<dbReference type="InterPro" id="IPR029021">
    <property type="entry name" value="Prot-tyrosine_phosphatase-like"/>
</dbReference>
<dbReference type="PROSITE" id="PS50056">
    <property type="entry name" value="TYR_PHOSPHATASE_2"/>
    <property type="match status" value="1"/>
</dbReference>
<evidence type="ECO:0000256" key="5">
    <source>
        <dbReference type="ARBA" id="ARBA00048336"/>
    </source>
</evidence>
<dbReference type="PANTHER" id="PTHR45961">
    <property type="entry name" value="IP21249P"/>
    <property type="match status" value="1"/>
</dbReference>
<feature type="domain" description="Tyrosine specific protein phosphatases" evidence="7">
    <location>
        <begin position="65"/>
        <end position="122"/>
    </location>
</feature>
<evidence type="ECO:0000256" key="2">
    <source>
        <dbReference type="ARBA" id="ARBA00022801"/>
    </source>
</evidence>
<comment type="caution">
    <text evidence="8">The sequence shown here is derived from an EMBL/GenBank/DDBJ whole genome shotgun (WGS) entry which is preliminary data.</text>
</comment>
<gene>
    <name evidence="8" type="primary">dusp28</name>
    <name evidence="8" type="ORF">DAT39_007427</name>
</gene>
<dbReference type="PRINTS" id="PR01910">
    <property type="entry name" value="ADSPHPHTASEB"/>
</dbReference>
<name>A0A8J4U9H4_CLAMG</name>
<reference evidence="8" key="1">
    <citation type="submission" date="2020-07" db="EMBL/GenBank/DDBJ databases">
        <title>Clarias magur genome sequencing, assembly and annotation.</title>
        <authorList>
            <person name="Kushwaha B."/>
            <person name="Kumar R."/>
            <person name="Das P."/>
            <person name="Joshi C.G."/>
            <person name="Kumar D."/>
            <person name="Nagpure N.S."/>
            <person name="Pandey M."/>
            <person name="Agarwal S."/>
            <person name="Srivastava S."/>
            <person name="Singh M."/>
            <person name="Sahoo L."/>
            <person name="Jayasankar P."/>
            <person name="Meher P.K."/>
            <person name="Koringa P.G."/>
            <person name="Iquebal M.A."/>
            <person name="Das S.P."/>
            <person name="Bit A."/>
            <person name="Patnaik S."/>
            <person name="Patel N."/>
            <person name="Shah T.M."/>
            <person name="Hinsu A."/>
            <person name="Jena J.K."/>
        </authorList>
    </citation>
    <scope>NUCLEOTIDE SEQUENCE</scope>
    <source>
        <strain evidence="8">CIFAMagur01</strain>
        <tissue evidence="8">Testis</tissue>
    </source>
</reference>
<evidence type="ECO:0000259" key="6">
    <source>
        <dbReference type="PROSITE" id="PS50054"/>
    </source>
</evidence>
<comment type="similarity">
    <text evidence="1">Belongs to the protein-tyrosine phosphatase family. Non-receptor class dual specificity subfamily.</text>
</comment>
<evidence type="ECO:0000259" key="7">
    <source>
        <dbReference type="PROSITE" id="PS50056"/>
    </source>
</evidence>
<dbReference type="InterPro" id="IPR000387">
    <property type="entry name" value="Tyr_Pase_dom"/>
</dbReference>
<dbReference type="InterPro" id="IPR020420">
    <property type="entry name" value="Atypical_DUSP_subfamB"/>
</dbReference>
<dbReference type="Gene3D" id="3.90.190.10">
    <property type="entry name" value="Protein tyrosine phosphatase superfamily"/>
    <property type="match status" value="1"/>
</dbReference>
<dbReference type="OrthoDB" id="285418at2759"/>
<dbReference type="InterPro" id="IPR052103">
    <property type="entry name" value="Dual_spec_Phospatases"/>
</dbReference>
<dbReference type="GO" id="GO:0017017">
    <property type="term" value="F:MAP kinase tyrosine/serine/threonine phosphatase activity"/>
    <property type="evidence" value="ECO:0007669"/>
    <property type="project" value="InterPro"/>
</dbReference>
<evidence type="ECO:0000313" key="9">
    <source>
        <dbReference type="Proteomes" id="UP000727407"/>
    </source>
</evidence>
<feature type="domain" description="Tyrosine-protein phosphatase" evidence="6">
    <location>
        <begin position="3"/>
        <end position="144"/>
    </location>
</feature>
<dbReference type="AlphaFoldDB" id="A0A8J4U9H4"/>
<dbReference type="GO" id="GO:0004722">
    <property type="term" value="F:protein serine/threonine phosphatase activity"/>
    <property type="evidence" value="ECO:0007669"/>
    <property type="project" value="UniProtKB-EC"/>
</dbReference>
<keyword evidence="2" id="KW-0378">Hydrolase</keyword>
<evidence type="ECO:0000256" key="4">
    <source>
        <dbReference type="ARBA" id="ARBA00047761"/>
    </source>
</evidence>
<sequence length="197" mass="22078">MLQLCKVTHSLFISNARSACNDELLQKEAVTLCINVSQQQPCPASDRISTLRVPAYDDPNEDLHSHFDRCADIILDEEARGGRTVVYCKNGRSRSATICIAYLMKHQCLSLTEAYEVVKSARSVAEPNQGFWAQLERYEQELQGKRATPEHKSFSTATISAKTCATKEIQRIINGIIGPDHKFLYTKISVFGGKLRL</sequence>
<proteinExistence type="inferred from homology"/>
<dbReference type="Proteomes" id="UP000727407">
    <property type="component" value="Unassembled WGS sequence"/>
</dbReference>
<protein>
    <submittedName>
        <fullName evidence="8">Dual specificity phosphatase 28</fullName>
    </submittedName>
</protein>
<accession>A0A8J4U9H4</accession>
<dbReference type="Pfam" id="PF00782">
    <property type="entry name" value="DSPc"/>
    <property type="match status" value="1"/>
</dbReference>
<keyword evidence="3" id="KW-0904">Protein phosphatase</keyword>
<dbReference type="PANTHER" id="PTHR45961:SF7">
    <property type="entry name" value="DUAL SPECIFICITY PHOSPHATASE 28"/>
    <property type="match status" value="1"/>
</dbReference>
<dbReference type="PROSITE" id="PS50054">
    <property type="entry name" value="TYR_PHOSPHATASE_DUAL"/>
    <property type="match status" value="1"/>
</dbReference>
<dbReference type="GO" id="GO:0005737">
    <property type="term" value="C:cytoplasm"/>
    <property type="evidence" value="ECO:0007669"/>
    <property type="project" value="TreeGrafter"/>
</dbReference>
<evidence type="ECO:0000313" key="8">
    <source>
        <dbReference type="EMBL" id="KAF5902903.1"/>
    </source>
</evidence>
<comment type="catalytic activity">
    <reaction evidence="4">
        <text>O-phospho-L-seryl-[protein] + H2O = L-seryl-[protein] + phosphate</text>
        <dbReference type="Rhea" id="RHEA:20629"/>
        <dbReference type="Rhea" id="RHEA-COMP:9863"/>
        <dbReference type="Rhea" id="RHEA-COMP:11604"/>
        <dbReference type="ChEBI" id="CHEBI:15377"/>
        <dbReference type="ChEBI" id="CHEBI:29999"/>
        <dbReference type="ChEBI" id="CHEBI:43474"/>
        <dbReference type="ChEBI" id="CHEBI:83421"/>
        <dbReference type="EC" id="3.1.3.16"/>
    </reaction>
</comment>
<dbReference type="InterPro" id="IPR000340">
    <property type="entry name" value="Dual-sp_phosphatase_cat-dom"/>
</dbReference>
<organism evidence="8 9">
    <name type="scientific">Clarias magur</name>
    <name type="common">Asian catfish</name>
    <name type="synonym">Macropteronotus magur</name>
    <dbReference type="NCBI Taxonomy" id="1594786"/>
    <lineage>
        <taxon>Eukaryota</taxon>
        <taxon>Metazoa</taxon>
        <taxon>Chordata</taxon>
        <taxon>Craniata</taxon>
        <taxon>Vertebrata</taxon>
        <taxon>Euteleostomi</taxon>
        <taxon>Actinopterygii</taxon>
        <taxon>Neopterygii</taxon>
        <taxon>Teleostei</taxon>
        <taxon>Ostariophysi</taxon>
        <taxon>Siluriformes</taxon>
        <taxon>Clariidae</taxon>
        <taxon>Clarias</taxon>
    </lineage>
</organism>
<evidence type="ECO:0000256" key="3">
    <source>
        <dbReference type="ARBA" id="ARBA00022912"/>
    </source>
</evidence>
<evidence type="ECO:0000256" key="1">
    <source>
        <dbReference type="ARBA" id="ARBA00008601"/>
    </source>
</evidence>
<comment type="catalytic activity">
    <reaction evidence="5">
        <text>O-phospho-L-threonyl-[protein] + H2O = L-threonyl-[protein] + phosphate</text>
        <dbReference type="Rhea" id="RHEA:47004"/>
        <dbReference type="Rhea" id="RHEA-COMP:11060"/>
        <dbReference type="Rhea" id="RHEA-COMP:11605"/>
        <dbReference type="ChEBI" id="CHEBI:15377"/>
        <dbReference type="ChEBI" id="CHEBI:30013"/>
        <dbReference type="ChEBI" id="CHEBI:43474"/>
        <dbReference type="ChEBI" id="CHEBI:61977"/>
        <dbReference type="EC" id="3.1.3.16"/>
    </reaction>
</comment>
<keyword evidence="9" id="KW-1185">Reference proteome</keyword>
<dbReference type="InterPro" id="IPR020422">
    <property type="entry name" value="TYR_PHOSPHATASE_DUAL_dom"/>
</dbReference>
<dbReference type="SUPFAM" id="SSF52799">
    <property type="entry name" value="(Phosphotyrosine protein) phosphatases II"/>
    <property type="match status" value="1"/>
</dbReference>